<keyword evidence="2" id="KW-0479">Metal-binding</keyword>
<comment type="catalytic activity">
    <reaction evidence="2">
        <text>(7R,8S)-7,8-diammoniononanoate + CO2 + ATP = (4R,5S)-dethiobiotin + ADP + phosphate + 3 H(+)</text>
        <dbReference type="Rhea" id="RHEA:15805"/>
        <dbReference type="ChEBI" id="CHEBI:15378"/>
        <dbReference type="ChEBI" id="CHEBI:16526"/>
        <dbReference type="ChEBI" id="CHEBI:30616"/>
        <dbReference type="ChEBI" id="CHEBI:43474"/>
        <dbReference type="ChEBI" id="CHEBI:149469"/>
        <dbReference type="ChEBI" id="CHEBI:149473"/>
        <dbReference type="ChEBI" id="CHEBI:456216"/>
        <dbReference type="EC" id="6.3.3.3"/>
    </reaction>
</comment>
<dbReference type="GO" id="GO:0000287">
    <property type="term" value="F:magnesium ion binding"/>
    <property type="evidence" value="ECO:0007669"/>
    <property type="project" value="UniProtKB-UniRule"/>
</dbReference>
<dbReference type="InterPro" id="IPR027417">
    <property type="entry name" value="P-loop_NTPase"/>
</dbReference>
<comment type="subunit">
    <text evidence="2">Homodimer.</text>
</comment>
<keyword evidence="4" id="KW-1185">Reference proteome</keyword>
<dbReference type="Pfam" id="PF13500">
    <property type="entry name" value="AAA_26"/>
    <property type="match status" value="1"/>
</dbReference>
<sequence>MSSGRIIFITGTDTDVGKTVVSLLVMRALSGQGAVYLKPVQTGCPGPGHDSDASFVHDLLPGGLPGGMAPADCIHSCRPLPKAPLFAGDPVDFDALSRFIAAHAARHEITVVEGAGGLLVPITAQKTMVDLAMETGASLLVVGRAGLGTINHTLLTLEAMKARKAPCLGVILTDPTDAVPELDRAENSAAIESFSGICVHGIIGRIDDLRNPHDHAQAVIKKILSSQGS</sequence>
<keyword evidence="2" id="KW-0067">ATP-binding</keyword>
<comment type="caution">
    <text evidence="3">The sequence shown here is derived from an EMBL/GenBank/DDBJ whole genome shotgun (WGS) entry which is preliminary data.</text>
</comment>
<dbReference type="InterPro" id="IPR004472">
    <property type="entry name" value="DTB_synth_BioD"/>
</dbReference>
<comment type="cofactor">
    <cofactor evidence="2">
        <name>Mg(2+)</name>
        <dbReference type="ChEBI" id="CHEBI:18420"/>
    </cofactor>
</comment>
<comment type="similarity">
    <text evidence="2">Belongs to the dethiobiotin synthetase family.</text>
</comment>
<feature type="active site" evidence="2">
    <location>
        <position position="38"/>
    </location>
</feature>
<evidence type="ECO:0000256" key="2">
    <source>
        <dbReference type="HAMAP-Rule" id="MF_00336"/>
    </source>
</evidence>
<dbReference type="Gene3D" id="3.40.50.300">
    <property type="entry name" value="P-loop containing nucleotide triphosphate hydrolases"/>
    <property type="match status" value="1"/>
</dbReference>
<feature type="binding site" evidence="2">
    <location>
        <begin position="113"/>
        <end position="116"/>
    </location>
    <ligand>
        <name>ATP</name>
        <dbReference type="ChEBI" id="CHEBI:30616"/>
    </ligand>
</feature>
<dbReference type="PANTHER" id="PTHR43210">
    <property type="entry name" value="DETHIOBIOTIN SYNTHETASE"/>
    <property type="match status" value="1"/>
</dbReference>
<comment type="pathway">
    <text evidence="2">Cofactor biosynthesis; biotin biosynthesis; biotin from 7,8-diaminononanoate: step 1/2.</text>
</comment>
<name>A0A8G2C313_DESNO</name>
<dbReference type="CDD" id="cd03109">
    <property type="entry name" value="DTBS"/>
    <property type="match status" value="1"/>
</dbReference>
<proteinExistence type="inferred from homology"/>
<keyword evidence="1 2" id="KW-0093">Biotin biosynthesis</keyword>
<keyword evidence="2" id="KW-0436">Ligase</keyword>
<dbReference type="PANTHER" id="PTHR43210:SF5">
    <property type="entry name" value="DETHIOBIOTIN SYNTHETASE"/>
    <property type="match status" value="1"/>
</dbReference>
<dbReference type="GO" id="GO:0005829">
    <property type="term" value="C:cytosol"/>
    <property type="evidence" value="ECO:0007669"/>
    <property type="project" value="TreeGrafter"/>
</dbReference>
<dbReference type="OrthoDB" id="9802097at2"/>
<dbReference type="UniPathway" id="UPA00078">
    <property type="reaction ID" value="UER00161"/>
</dbReference>
<accession>A0A8G2C313</accession>
<dbReference type="AlphaFoldDB" id="A0A8G2C313"/>
<dbReference type="PIRSF" id="PIRSF006755">
    <property type="entry name" value="DTB_synth"/>
    <property type="match status" value="1"/>
</dbReference>
<feature type="binding site" evidence="2">
    <location>
        <position position="52"/>
    </location>
    <ligand>
        <name>Mg(2+)</name>
        <dbReference type="ChEBI" id="CHEBI:18420"/>
    </ligand>
</feature>
<feature type="binding site" evidence="2">
    <location>
        <position position="113"/>
    </location>
    <ligand>
        <name>Mg(2+)</name>
        <dbReference type="ChEBI" id="CHEBI:18420"/>
    </ligand>
</feature>
<feature type="binding site" evidence="2">
    <location>
        <position position="52"/>
    </location>
    <ligand>
        <name>ATP</name>
        <dbReference type="ChEBI" id="CHEBI:30616"/>
    </ligand>
</feature>
<evidence type="ECO:0000256" key="1">
    <source>
        <dbReference type="ARBA" id="ARBA00022756"/>
    </source>
</evidence>
<dbReference type="EMBL" id="FOTO01000005">
    <property type="protein sequence ID" value="SFL73509.1"/>
    <property type="molecule type" value="Genomic_DNA"/>
</dbReference>
<feature type="binding site" evidence="2">
    <location>
        <begin position="15"/>
        <end position="20"/>
    </location>
    <ligand>
        <name>ATP</name>
        <dbReference type="ChEBI" id="CHEBI:30616"/>
    </ligand>
</feature>
<reference evidence="3 4" key="1">
    <citation type="submission" date="2016-10" db="EMBL/GenBank/DDBJ databases">
        <authorList>
            <person name="Varghese N."/>
            <person name="Submissions S."/>
        </authorList>
    </citation>
    <scope>NUCLEOTIDE SEQUENCE [LARGE SCALE GENOMIC DNA]</scope>
    <source>
        <strain evidence="3 4">DSM 1741</strain>
    </source>
</reference>
<keyword evidence="2" id="KW-0460">Magnesium</keyword>
<dbReference type="NCBIfam" id="TIGR00347">
    <property type="entry name" value="bioD"/>
    <property type="match status" value="1"/>
</dbReference>
<dbReference type="GO" id="GO:0004141">
    <property type="term" value="F:dethiobiotin synthase activity"/>
    <property type="evidence" value="ECO:0007669"/>
    <property type="project" value="UniProtKB-UniRule"/>
</dbReference>
<dbReference type="SUPFAM" id="SSF52540">
    <property type="entry name" value="P-loop containing nucleoside triphosphate hydrolases"/>
    <property type="match status" value="1"/>
</dbReference>
<comment type="function">
    <text evidence="2">Catalyzes a mechanistically unusual reaction, the ATP-dependent insertion of CO2 between the N7 and N8 nitrogen atoms of 7,8-diaminopelargonic acid (DAPA, also called 7,8-diammoniononanoate) to form a ureido ring.</text>
</comment>
<dbReference type="EC" id="6.3.3.3" evidence="2"/>
<feature type="binding site" evidence="2">
    <location>
        <position position="19"/>
    </location>
    <ligand>
        <name>Mg(2+)</name>
        <dbReference type="ChEBI" id="CHEBI:18420"/>
    </ligand>
</feature>
<keyword evidence="2" id="KW-0963">Cytoplasm</keyword>
<keyword evidence="2" id="KW-0547">Nucleotide-binding</keyword>
<evidence type="ECO:0000313" key="3">
    <source>
        <dbReference type="EMBL" id="SFL73509.1"/>
    </source>
</evidence>
<organism evidence="3 4">
    <name type="scientific">Desulfomicrobium norvegicum (strain DSM 1741 / NCIMB 8310)</name>
    <name type="common">Desulfovibrio baculatus (strain Norway 4)</name>
    <name type="synonym">Desulfovibrio desulfuricans (strain Norway 4)</name>
    <dbReference type="NCBI Taxonomy" id="52561"/>
    <lineage>
        <taxon>Bacteria</taxon>
        <taxon>Pseudomonadati</taxon>
        <taxon>Thermodesulfobacteriota</taxon>
        <taxon>Desulfovibrionia</taxon>
        <taxon>Desulfovibrionales</taxon>
        <taxon>Desulfomicrobiaceae</taxon>
        <taxon>Desulfomicrobium</taxon>
    </lineage>
</organism>
<dbReference type="GO" id="GO:0009102">
    <property type="term" value="P:biotin biosynthetic process"/>
    <property type="evidence" value="ECO:0007669"/>
    <property type="project" value="UniProtKB-UniRule"/>
</dbReference>
<dbReference type="RefSeq" id="WP_092191863.1">
    <property type="nucleotide sequence ID" value="NZ_FOTO01000005.1"/>
</dbReference>
<comment type="subcellular location">
    <subcellularLocation>
        <location evidence="2">Cytoplasm</location>
    </subcellularLocation>
</comment>
<gene>
    <name evidence="2" type="primary">bioD</name>
    <name evidence="3" type="ORF">SAMN05421830_105215</name>
</gene>
<evidence type="ECO:0000313" key="4">
    <source>
        <dbReference type="Proteomes" id="UP000199581"/>
    </source>
</evidence>
<protein>
    <recommendedName>
        <fullName evidence="2">ATP-dependent dethiobiotin synthetase BioD</fullName>
        <ecNumber evidence="2">6.3.3.3</ecNumber>
    </recommendedName>
    <alternativeName>
        <fullName evidence="2">DTB synthetase</fullName>
        <shortName evidence="2">DTBS</shortName>
    </alternativeName>
    <alternativeName>
        <fullName evidence="2">Dethiobiotin synthase</fullName>
    </alternativeName>
</protein>
<dbReference type="GO" id="GO:0005524">
    <property type="term" value="F:ATP binding"/>
    <property type="evidence" value="ECO:0007669"/>
    <property type="project" value="UniProtKB-UniRule"/>
</dbReference>
<dbReference type="HAMAP" id="MF_00336">
    <property type="entry name" value="BioD"/>
    <property type="match status" value="1"/>
</dbReference>
<feature type="binding site" evidence="2">
    <location>
        <position position="42"/>
    </location>
    <ligand>
        <name>substrate</name>
    </ligand>
</feature>
<comment type="caution">
    <text evidence="2">Lacks conserved residue(s) required for the propagation of feature annotation.</text>
</comment>
<dbReference type="Proteomes" id="UP000199581">
    <property type="component" value="Unassembled WGS sequence"/>
</dbReference>